<accession>A0A383WBM1</accession>
<evidence type="ECO:0000256" key="1">
    <source>
        <dbReference type="SAM" id="Coils"/>
    </source>
</evidence>
<name>A0A383WBM1_TETOB</name>
<dbReference type="InterPro" id="IPR027417">
    <property type="entry name" value="P-loop_NTPase"/>
</dbReference>
<keyword evidence="3" id="KW-1185">Reference proteome</keyword>
<keyword evidence="1" id="KW-0175">Coiled coil</keyword>
<gene>
    <name evidence="2" type="ORF">BQ4739_LOCUS15348</name>
</gene>
<dbReference type="SUPFAM" id="SSF52540">
    <property type="entry name" value="P-loop containing nucleoside triphosphate hydrolases"/>
    <property type="match status" value="1"/>
</dbReference>
<organism evidence="2 3">
    <name type="scientific">Tetradesmus obliquus</name>
    <name type="common">Green alga</name>
    <name type="synonym">Acutodesmus obliquus</name>
    <dbReference type="NCBI Taxonomy" id="3088"/>
    <lineage>
        <taxon>Eukaryota</taxon>
        <taxon>Viridiplantae</taxon>
        <taxon>Chlorophyta</taxon>
        <taxon>core chlorophytes</taxon>
        <taxon>Chlorophyceae</taxon>
        <taxon>CS clade</taxon>
        <taxon>Sphaeropleales</taxon>
        <taxon>Scenedesmaceae</taxon>
        <taxon>Tetradesmus</taxon>
    </lineage>
</organism>
<dbReference type="Proteomes" id="UP000256970">
    <property type="component" value="Unassembled WGS sequence"/>
</dbReference>
<evidence type="ECO:0000313" key="3">
    <source>
        <dbReference type="Proteomes" id="UP000256970"/>
    </source>
</evidence>
<dbReference type="AlphaFoldDB" id="A0A383WBM1"/>
<sequence length="373" mass="38984">MASSAPFKPKLSMRPITTPVNLLVCGASGSGKSSFITAFSKTLNPAETAAALPAAEADRSCETWRVSGTGAAAHPHAVLLAGPDGFAATVGPILAPGAGRELLYRLQECMCDHGLAPRPPPPPLLLLLLLLLLLRDCPGTGATLDPASYLEALLSFIFTRQQEDLQQLQVICQQTALSAAISAATDSCQGGLGQLLDLLTGDEMYGLLDNAWDSYTSFCSASVGSGGSSIAALVSAATAAATRAGLPSCASVEEGKQQLQDKQQEADLLRRKLNAAVGTAGMLQDQLTDAEAAKKAAAAGKAHEAKLLDELWQVFQAFRTKIGYTDHNGYQVSKYLGSNTVSKDFAAAAARPQMSLPGLQAWQQRLLLMISAL</sequence>
<feature type="coiled-coil region" evidence="1">
    <location>
        <begin position="252"/>
        <end position="279"/>
    </location>
</feature>
<reference evidence="2 3" key="1">
    <citation type="submission" date="2016-10" db="EMBL/GenBank/DDBJ databases">
        <authorList>
            <person name="Cai Z."/>
        </authorList>
    </citation>
    <scope>NUCLEOTIDE SEQUENCE [LARGE SCALE GENOMIC DNA]</scope>
</reference>
<dbReference type="EMBL" id="FNXT01001223">
    <property type="protein sequence ID" value="SZX75037.1"/>
    <property type="molecule type" value="Genomic_DNA"/>
</dbReference>
<evidence type="ECO:0000313" key="2">
    <source>
        <dbReference type="EMBL" id="SZX75037.1"/>
    </source>
</evidence>
<protein>
    <submittedName>
        <fullName evidence="2">Uncharacterized protein</fullName>
    </submittedName>
</protein>
<proteinExistence type="predicted"/>